<evidence type="ECO:0000256" key="1">
    <source>
        <dbReference type="ARBA" id="ARBA00023172"/>
    </source>
</evidence>
<organism evidence="2 3">
    <name type="scientific">Mycobacterium gordonae</name>
    <dbReference type="NCBI Taxonomy" id="1778"/>
    <lineage>
        <taxon>Bacteria</taxon>
        <taxon>Bacillati</taxon>
        <taxon>Actinomycetota</taxon>
        <taxon>Actinomycetes</taxon>
        <taxon>Mycobacteriales</taxon>
        <taxon>Mycobacteriaceae</taxon>
        <taxon>Mycobacterium</taxon>
    </lineage>
</organism>
<evidence type="ECO:0008006" key="4">
    <source>
        <dbReference type="Google" id="ProtNLM"/>
    </source>
</evidence>
<sequence length="733" mass="80393">MTSTIATAAPGVQPRSPFTGADICRDAGLTLPGGTPRPVFDDDLWDFTDVVGLPVQMALYRRRFDFTTITDTRWRLVAKELILALLAPNHNAVVRLPRAYRTPLHLTSCYSRLYEAGKFFGWLDQRGITALTELDTHLCEEYLAFRRYVIDPDGVIVGEQSPGVRRAAAQMIVDLVDYRDLFTADRVPADLRPWGGATASAVAEMPSGRDGNKTPAVPAEVLQPMLAAALHLVQILGPHVVELNEQIRKIDRVWATGAPGLRHGSPAMVSDITMLLADHRATDTPLPMLEEHDVNRRLKAGWDANDPLLPVSTGTLARQAGYVQFWAKWMPTLRKPLIDTLNTVGVEKIFGRNAAEVPAADGATLLPWTLPVHRSEAVAMVGIARTAAIVVLAGASGMRASELMELRVGCRPVEEPISGLKCYRIASKIIKGQGLGGTDDEWVVIEPVHRAIELIEQLHDDPRDGVLLLSRFSFRVRYLWFRAWVNSPAGARLGLVPIPDEPVALRMLRRTVALEMAYRPGGVLAAKLHLKHIAAATTEGYAARPGGAQAELLAEVNKLEADHILKLVLAEFRNYQQGILPAGPGARSLTEFFATIDTDPNTKATAAPKIQRNDRDILNLLSKRATALHLGPANYCWFTDPSRALCLKLAGTLTADRPMIGMCDSARCPQATHHQHHRPVWAEHAERTKTFLGQLGKTRTAERARLQADYDRAVQVITSIDTATGTSAPEEQA</sequence>
<dbReference type="OrthoDB" id="3589776at2"/>
<accession>A0A1A6BIZ2</accession>
<protein>
    <recommendedName>
        <fullName evidence="4">Integrase</fullName>
    </recommendedName>
</protein>
<evidence type="ECO:0000313" key="2">
    <source>
        <dbReference type="EMBL" id="OBS02276.1"/>
    </source>
</evidence>
<dbReference type="EMBL" id="MAEM01000203">
    <property type="protein sequence ID" value="OBS02276.1"/>
    <property type="molecule type" value="Genomic_DNA"/>
</dbReference>
<proteinExistence type="predicted"/>
<name>A0A1A6BIZ2_MYCGO</name>
<dbReference type="GO" id="GO:0015074">
    <property type="term" value="P:DNA integration"/>
    <property type="evidence" value="ECO:0007669"/>
    <property type="project" value="InterPro"/>
</dbReference>
<dbReference type="Gene3D" id="1.10.443.10">
    <property type="entry name" value="Intergrase catalytic core"/>
    <property type="match status" value="1"/>
</dbReference>
<dbReference type="Proteomes" id="UP000093757">
    <property type="component" value="Unassembled WGS sequence"/>
</dbReference>
<reference evidence="2 3" key="1">
    <citation type="submission" date="2016-06" db="EMBL/GenBank/DDBJ databases">
        <authorList>
            <person name="Kjaerup R.B."/>
            <person name="Dalgaard T.S."/>
            <person name="Juul-Madsen H.R."/>
        </authorList>
    </citation>
    <scope>NUCLEOTIDE SEQUENCE [LARGE SCALE GENOMIC DNA]</scope>
    <source>
        <strain evidence="2 3">1245752.6</strain>
    </source>
</reference>
<dbReference type="InterPro" id="IPR011010">
    <property type="entry name" value="DNA_brk_join_enz"/>
</dbReference>
<dbReference type="InterPro" id="IPR013762">
    <property type="entry name" value="Integrase-like_cat_sf"/>
</dbReference>
<dbReference type="GO" id="GO:0003677">
    <property type="term" value="F:DNA binding"/>
    <property type="evidence" value="ECO:0007669"/>
    <property type="project" value="InterPro"/>
</dbReference>
<dbReference type="AlphaFoldDB" id="A0A1A6BIZ2"/>
<dbReference type="GO" id="GO:0006310">
    <property type="term" value="P:DNA recombination"/>
    <property type="evidence" value="ECO:0007669"/>
    <property type="project" value="UniProtKB-KW"/>
</dbReference>
<dbReference type="SUPFAM" id="SSF56349">
    <property type="entry name" value="DNA breaking-rejoining enzymes"/>
    <property type="match status" value="1"/>
</dbReference>
<dbReference type="RefSeq" id="WP_047324007.1">
    <property type="nucleotide sequence ID" value="NZ_MAEM01000203.1"/>
</dbReference>
<keyword evidence="1" id="KW-0233">DNA recombination</keyword>
<comment type="caution">
    <text evidence="2">The sequence shown here is derived from an EMBL/GenBank/DDBJ whole genome shotgun (WGS) entry which is preliminary data.</text>
</comment>
<evidence type="ECO:0000313" key="3">
    <source>
        <dbReference type="Proteomes" id="UP000093757"/>
    </source>
</evidence>
<gene>
    <name evidence="2" type="ORF">A9W98_15690</name>
</gene>